<proteinExistence type="predicted"/>
<protein>
    <submittedName>
        <fullName evidence="1">Uncharacterized protein</fullName>
    </submittedName>
</protein>
<name>A0AAE8Q5G1_9HYPH</name>
<gene>
    <name evidence="1" type="ORF">ELG94_35825</name>
</gene>
<dbReference type="Proteomes" id="UP000291892">
    <property type="component" value="Unassembled WGS sequence"/>
</dbReference>
<evidence type="ECO:0000313" key="2">
    <source>
        <dbReference type="Proteomes" id="UP000291892"/>
    </source>
</evidence>
<comment type="caution">
    <text evidence="1">The sequence shown here is derived from an EMBL/GenBank/DDBJ whole genome shotgun (WGS) entry which is preliminary data.</text>
</comment>
<sequence length="107" mass="12363">MAASSVVKIWHENGLVQHRWRCFELSNERRRRRSISSSGKIWRCEHKGSAAGDCGSSRLARPRRRPVSRRRYVFLLDLGLSTLPTSSIVIRQMNRPPPSSRLRQTAH</sequence>
<accession>A0AAE8Q5G1</accession>
<evidence type="ECO:0000313" key="1">
    <source>
        <dbReference type="EMBL" id="TBF02289.1"/>
    </source>
</evidence>
<reference evidence="1 2" key="1">
    <citation type="submission" date="2019-02" db="EMBL/GenBank/DDBJ databases">
        <title>The genomic architecture of introgression among sibling species of bacteria.</title>
        <authorList>
            <person name="Cavassim M.I.A."/>
            <person name="Moeskjaer S."/>
            <person name="Moslemi C."/>
            <person name="Fields B."/>
            <person name="Bachmann A."/>
            <person name="Vilhjalmsson B."/>
            <person name="Schierup M.H."/>
            <person name="Young J.P.W."/>
            <person name="Andersen S.U."/>
        </authorList>
    </citation>
    <scope>NUCLEOTIDE SEQUENCE [LARGE SCALE GENOMIC DNA]</scope>
    <source>
        <strain evidence="1 2">SM42</strain>
    </source>
</reference>
<dbReference type="EMBL" id="SIKX01000006">
    <property type="protein sequence ID" value="TBF02289.1"/>
    <property type="molecule type" value="Genomic_DNA"/>
</dbReference>
<dbReference type="AlphaFoldDB" id="A0AAE8Q5G1"/>
<organism evidence="1 2">
    <name type="scientific">Rhizobium ruizarguesonis</name>
    <dbReference type="NCBI Taxonomy" id="2081791"/>
    <lineage>
        <taxon>Bacteria</taxon>
        <taxon>Pseudomonadati</taxon>
        <taxon>Pseudomonadota</taxon>
        <taxon>Alphaproteobacteria</taxon>
        <taxon>Hyphomicrobiales</taxon>
        <taxon>Rhizobiaceae</taxon>
        <taxon>Rhizobium/Agrobacterium group</taxon>
        <taxon>Rhizobium</taxon>
    </lineage>
</organism>